<dbReference type="GO" id="GO:0016829">
    <property type="term" value="F:lyase activity"/>
    <property type="evidence" value="ECO:0007669"/>
    <property type="project" value="UniProtKB-KW"/>
</dbReference>
<dbReference type="Proteomes" id="UP000235672">
    <property type="component" value="Unassembled WGS sequence"/>
</dbReference>
<organism evidence="6 7">
    <name type="scientific">Hyaloscypha hepaticicola</name>
    <dbReference type="NCBI Taxonomy" id="2082293"/>
    <lineage>
        <taxon>Eukaryota</taxon>
        <taxon>Fungi</taxon>
        <taxon>Dikarya</taxon>
        <taxon>Ascomycota</taxon>
        <taxon>Pezizomycotina</taxon>
        <taxon>Leotiomycetes</taxon>
        <taxon>Helotiales</taxon>
        <taxon>Hyaloscyphaceae</taxon>
        <taxon>Hyaloscypha</taxon>
    </lineage>
</organism>
<sequence length="362" mass="40761">MWGVDINPEQPFVYSIFGIQYIGQEPNLAQQTRIDIFHSLITPSAQYTENIIQDNSPSGSKTRIWLAYWKSLPSYKEWWEQSNVAEFWNSLPPDAGMYREVLTVPSGRTQMGLSAEKAEGMAHVGTVIPYTSKIGYWGCYRDRYSEASKENRLESPLSASPEPQIATGKIRAGRVRMNTFPDNLCFVVEGQDHSAITDEEKSHWFENFDESVTKWISDLEAAGSAAGILDTRLCYAPSGGTYRNKSPAVLNYNRKVQLFYFLDHGCMEKIGRSNKGHVALRNNFLKDYCPGGKMAEIARLLLWVETSVVKKGEIECEYVGCLEGTGFMAYDNNDAFKSEVEAPPAGWASALKWWFLTRTAAS</sequence>
<evidence type="ECO:0008006" key="8">
    <source>
        <dbReference type="Google" id="ProtNLM"/>
    </source>
</evidence>
<dbReference type="Pfam" id="PF13816">
    <property type="entry name" value="Dehydratase_hem"/>
    <property type="match status" value="1"/>
</dbReference>
<keyword evidence="3" id="KW-0479">Metal-binding</keyword>
<evidence type="ECO:0000256" key="2">
    <source>
        <dbReference type="ARBA" id="ARBA00022617"/>
    </source>
</evidence>
<gene>
    <name evidence="6" type="ORF">NA56DRAFT_646523</name>
</gene>
<keyword evidence="2" id="KW-0349">Heme</keyword>
<keyword evidence="4" id="KW-0408">Iron</keyword>
<comment type="cofactor">
    <cofactor evidence="1">
        <name>heme b</name>
        <dbReference type="ChEBI" id="CHEBI:60344"/>
    </cofactor>
</comment>
<evidence type="ECO:0000256" key="1">
    <source>
        <dbReference type="ARBA" id="ARBA00001970"/>
    </source>
</evidence>
<dbReference type="OrthoDB" id="3465714at2759"/>
<accession>A0A2J6Q2A5</accession>
<dbReference type="EMBL" id="KZ613485">
    <property type="protein sequence ID" value="PMD20411.1"/>
    <property type="molecule type" value="Genomic_DNA"/>
</dbReference>
<evidence type="ECO:0000313" key="6">
    <source>
        <dbReference type="EMBL" id="PMD20411.1"/>
    </source>
</evidence>
<evidence type="ECO:0000256" key="3">
    <source>
        <dbReference type="ARBA" id="ARBA00022723"/>
    </source>
</evidence>
<dbReference type="AlphaFoldDB" id="A0A2J6Q2A5"/>
<reference evidence="6 7" key="1">
    <citation type="submission" date="2016-05" db="EMBL/GenBank/DDBJ databases">
        <title>A degradative enzymes factory behind the ericoid mycorrhizal symbiosis.</title>
        <authorList>
            <consortium name="DOE Joint Genome Institute"/>
            <person name="Martino E."/>
            <person name="Morin E."/>
            <person name="Grelet G."/>
            <person name="Kuo A."/>
            <person name="Kohler A."/>
            <person name="Daghino S."/>
            <person name="Barry K."/>
            <person name="Choi C."/>
            <person name="Cichocki N."/>
            <person name="Clum A."/>
            <person name="Copeland A."/>
            <person name="Hainaut M."/>
            <person name="Haridas S."/>
            <person name="Labutti K."/>
            <person name="Lindquist E."/>
            <person name="Lipzen A."/>
            <person name="Khouja H.-R."/>
            <person name="Murat C."/>
            <person name="Ohm R."/>
            <person name="Olson A."/>
            <person name="Spatafora J."/>
            <person name="Veneault-Fourrey C."/>
            <person name="Henrissat B."/>
            <person name="Grigoriev I."/>
            <person name="Martin F."/>
            <person name="Perotto S."/>
        </authorList>
    </citation>
    <scope>NUCLEOTIDE SEQUENCE [LARGE SCALE GENOMIC DNA]</scope>
    <source>
        <strain evidence="6 7">UAMH 7357</strain>
    </source>
</reference>
<keyword evidence="7" id="KW-1185">Reference proteome</keyword>
<proteinExistence type="predicted"/>
<dbReference type="STRING" id="1745343.A0A2J6Q2A5"/>
<dbReference type="InterPro" id="IPR025702">
    <property type="entry name" value="OXD"/>
</dbReference>
<name>A0A2J6Q2A5_9HELO</name>
<evidence type="ECO:0000256" key="4">
    <source>
        <dbReference type="ARBA" id="ARBA00023004"/>
    </source>
</evidence>
<protein>
    <recommendedName>
        <fullName evidence="8">Phenylacetaldoxime dehydratase</fullName>
    </recommendedName>
</protein>
<evidence type="ECO:0000313" key="7">
    <source>
        <dbReference type="Proteomes" id="UP000235672"/>
    </source>
</evidence>
<dbReference type="GO" id="GO:0046872">
    <property type="term" value="F:metal ion binding"/>
    <property type="evidence" value="ECO:0007669"/>
    <property type="project" value="UniProtKB-KW"/>
</dbReference>
<evidence type="ECO:0000256" key="5">
    <source>
        <dbReference type="ARBA" id="ARBA00023239"/>
    </source>
</evidence>
<keyword evidence="5" id="KW-0456">Lyase</keyword>